<dbReference type="EMBL" id="JAAMRR010000297">
    <property type="protein sequence ID" value="NGX94751.1"/>
    <property type="molecule type" value="Genomic_DNA"/>
</dbReference>
<evidence type="ECO:0000313" key="3">
    <source>
        <dbReference type="EMBL" id="NGX94751.1"/>
    </source>
</evidence>
<evidence type="ECO:0000259" key="1">
    <source>
        <dbReference type="Pfam" id="PF13362"/>
    </source>
</evidence>
<dbReference type="Proteomes" id="UP000480266">
    <property type="component" value="Unassembled WGS sequence"/>
</dbReference>
<accession>A0A7C9VK74</accession>
<name>A0A7C9VK74_9BRAD</name>
<dbReference type="AlphaFoldDB" id="A0A7C9VK74"/>
<dbReference type="Pfam" id="PF23639">
    <property type="entry name" value="DUF7146"/>
    <property type="match status" value="1"/>
</dbReference>
<organism evidence="3 4">
    <name type="scientific">Candidatus Afipia apatlaquensis</name>
    <dbReference type="NCBI Taxonomy" id="2712852"/>
    <lineage>
        <taxon>Bacteria</taxon>
        <taxon>Pseudomonadati</taxon>
        <taxon>Pseudomonadota</taxon>
        <taxon>Alphaproteobacteria</taxon>
        <taxon>Hyphomicrobiales</taxon>
        <taxon>Nitrobacteraceae</taxon>
        <taxon>Afipia</taxon>
    </lineage>
</organism>
<protein>
    <submittedName>
        <fullName evidence="3">Virulence-associated protein E</fullName>
    </submittedName>
</protein>
<dbReference type="InterPro" id="IPR006171">
    <property type="entry name" value="TOPRIM_dom"/>
</dbReference>
<dbReference type="Pfam" id="PF13362">
    <property type="entry name" value="Toprim_3"/>
    <property type="match status" value="1"/>
</dbReference>
<feature type="domain" description="Toprim" evidence="1">
    <location>
        <begin position="198"/>
        <end position="289"/>
    </location>
</feature>
<reference evidence="3" key="1">
    <citation type="submission" date="2020-02" db="EMBL/GenBank/DDBJ databases">
        <title>Draft genome sequence of Candidatus Afipia apatlaquensis IBT-C3, a potential strain for decolorization of textile dyes.</title>
        <authorList>
            <person name="Sanchez-Reyes A."/>
            <person name="Breton-Deval L."/>
            <person name="Mangelson H."/>
            <person name="Sanchez-Flores A."/>
        </authorList>
    </citation>
    <scope>NUCLEOTIDE SEQUENCE [LARGE SCALE GENOMIC DNA]</scope>
    <source>
        <strain evidence="3">IBT-C3</strain>
    </source>
</reference>
<comment type="caution">
    <text evidence="3">The sequence shown here is derived from an EMBL/GenBank/DDBJ whole genome shotgun (WGS) entry which is preliminary data.</text>
</comment>
<gene>
    <name evidence="3" type="ORF">G4V63_05810</name>
</gene>
<sequence length="293" mass="32210">MGGDVVSRDSVNVPGPGHSAADRSLSIKINARAPGGFVVFSHCGDNPIECRDYVRQRLGLDPFDPRADNQSIPQFSVSIAGGEIDQRRRIEFSQKIWQQSVDPRGTIVEHYLRSERALELIPGIVGTVVRYHGRLKYGDDQYCAGMVCLMRSIKTDEPTAIHRTFLDRDGRKIDRRMLGIAKGAAIKIDPQPGIDGRLTIGEGFETSLASRLAGLGPAWALGSAGAMQAFPVVDAISELTFLEENDNTIQRASHRAKVACTKRYLKAGKPVNVVTPRIGLTDFNDVWREAQQQ</sequence>
<evidence type="ECO:0000259" key="2">
    <source>
        <dbReference type="Pfam" id="PF23639"/>
    </source>
</evidence>
<proteinExistence type="predicted"/>
<keyword evidence="4" id="KW-1185">Reference proteome</keyword>
<evidence type="ECO:0000313" key="4">
    <source>
        <dbReference type="Proteomes" id="UP000480266"/>
    </source>
</evidence>
<feature type="domain" description="DUF7146" evidence="2">
    <location>
        <begin position="88"/>
        <end position="187"/>
    </location>
</feature>
<dbReference type="InterPro" id="IPR055570">
    <property type="entry name" value="DUF7146"/>
</dbReference>